<reference evidence="1 2" key="1">
    <citation type="journal article" date="2003" name="Proc. Natl. Acad. Sci. U.S.A.">
        <title>The complete genome sequence of the carcinogenic bacterium Helicobacter hepaticus.</title>
        <authorList>
            <person name="Suerbaum S."/>
            <person name="Josenhans C."/>
            <person name="Sterzenbach T."/>
            <person name="Drescher B."/>
            <person name="Brandt P."/>
            <person name="Bell M."/>
            <person name="Droege M."/>
            <person name="Fartmann B."/>
            <person name="Fischer H.-P."/>
            <person name="Ge Z."/>
            <person name="Hoerster A."/>
            <person name="Holland R."/>
            <person name="Klein K."/>
            <person name="Koenig J."/>
            <person name="Macko L."/>
            <person name="Mendz G.L."/>
            <person name="Nyakatura G."/>
            <person name="Schauer D.B."/>
            <person name="Shen Z."/>
            <person name="Weber J."/>
            <person name="Frosch M."/>
            <person name="Fox J.G."/>
        </authorList>
    </citation>
    <scope>NUCLEOTIDE SEQUENCE [LARGE SCALE GENOMIC DNA]</scope>
    <source>
        <strain evidence="2">ATCC 51449 / 3B1</strain>
    </source>
</reference>
<protein>
    <submittedName>
        <fullName evidence="1">Uncharacterized protein</fullName>
    </submittedName>
</protein>
<dbReference type="AlphaFoldDB" id="Q7VJK3"/>
<gene>
    <name evidence="1" type="ordered locus">HH_0240</name>
</gene>
<organism evidence="1 2">
    <name type="scientific">Helicobacter hepaticus (strain ATCC 51449 / 3B1)</name>
    <dbReference type="NCBI Taxonomy" id="235279"/>
    <lineage>
        <taxon>Bacteria</taxon>
        <taxon>Pseudomonadati</taxon>
        <taxon>Campylobacterota</taxon>
        <taxon>Epsilonproteobacteria</taxon>
        <taxon>Campylobacterales</taxon>
        <taxon>Helicobacteraceae</taxon>
        <taxon>Helicobacter</taxon>
    </lineage>
</organism>
<evidence type="ECO:0000313" key="1">
    <source>
        <dbReference type="EMBL" id="AAP76837.1"/>
    </source>
</evidence>
<dbReference type="RefSeq" id="WP_011115084.1">
    <property type="nucleotide sequence ID" value="NC_004917.1"/>
</dbReference>
<dbReference type="OrthoDB" id="5326153at2"/>
<proteinExistence type="predicted"/>
<dbReference type="HOGENOM" id="CLU_1956570_0_0_7"/>
<sequence length="128" mass="15284">MQVENKKIAYWGGYRESENRFEFYLDNFDCKEDACPHYIQSLAQYKHYNVVLNKDYLLGPDVSIWEFTINDLSCFWIWEADTWRSRVKIKDNPNHLKTLEKIMKDLCDVLNMLVEKGELESTDDTSND</sequence>
<dbReference type="STRING" id="235279.HH_0240"/>
<dbReference type="KEGG" id="hhe:HH_0240"/>
<evidence type="ECO:0000313" key="2">
    <source>
        <dbReference type="Proteomes" id="UP000002495"/>
    </source>
</evidence>
<dbReference type="Proteomes" id="UP000002495">
    <property type="component" value="Chromosome"/>
</dbReference>
<name>Q7VJK3_HELHP</name>
<accession>Q7VJK3</accession>
<dbReference type="EMBL" id="AE017125">
    <property type="protein sequence ID" value="AAP76837.1"/>
    <property type="molecule type" value="Genomic_DNA"/>
</dbReference>
<keyword evidence="2" id="KW-1185">Reference proteome</keyword>